<sequence>MDNDARLLLDDVIACCQRDGLDARLVNMLAGAQATDLNEDALTIEAPSRFAYSYLVKQRATIERYLEEIAFAPLALMVTAPQAPAATRPTADAAEQAGGPSTPAAAAPGTAPVTAETPTAAEASYAVPTAPSPAIDPVPPQFHGGPALARADEGDRRVSINNTLSPEQFKSMMAAMKQGGNTAPAPRMPEAAAPTIEEQQHPAASAGISAKYTFENFVLGDENRHAYQSAARFAAFADEPGQCTSLFIYGNSGLGKTHLLFAIQNYIATEKPWMRVKYANSQAYIDDYMRDLGAQRGPGEPIMREYRNADVLIIDDIQNIIGRQASIEFFFQLVDEFIRESKKIVIASDRAPKKLGMDERLTSRFNSGMLCLVSEPTFETKYRILKYYYEHTLRAERPVSRDGAGASILDGIALEEGTLTDDHLRHMAEISGNNIRELESFCERCSGLSYEKERAGSALTAADIDAVADEYFDTARKVVKPATIQAVVEEFYHVSHADLIGRKQTKDIAFPRHVAIFLIHQMCDLSLPAIGSLFGRNHATVVHSLNVIEKKRGEEAAFSEQLQQLSNIVLIKS</sequence>
<evidence type="ECO:0000259" key="10">
    <source>
        <dbReference type="SMART" id="SM00760"/>
    </source>
</evidence>
<keyword evidence="1" id="KW-0963">Cytoplasm</keyword>
<evidence type="ECO:0000256" key="7">
    <source>
        <dbReference type="RuleBase" id="RU000577"/>
    </source>
</evidence>
<dbReference type="PANTHER" id="PTHR30050">
    <property type="entry name" value="CHROMOSOMAL REPLICATION INITIATOR PROTEIN DNAA"/>
    <property type="match status" value="1"/>
</dbReference>
<evidence type="ECO:0000256" key="1">
    <source>
        <dbReference type="ARBA" id="ARBA00022490"/>
    </source>
</evidence>
<dbReference type="GO" id="GO:0005524">
    <property type="term" value="F:ATP binding"/>
    <property type="evidence" value="ECO:0007669"/>
    <property type="project" value="UniProtKB-KW"/>
</dbReference>
<evidence type="ECO:0000313" key="11">
    <source>
        <dbReference type="EMBL" id="HJG31920.1"/>
    </source>
</evidence>
<keyword evidence="6 7" id="KW-0238">DNA-binding</keyword>
<comment type="function">
    <text evidence="7">Plays an essential role in the initiation and regulation of chromosomal replication. ATP-DnaA binds to the origin of replication (oriC) to initiate formation of the DNA replication initiation complex once per cell cycle. Binds the DnaA box (a 9 base pair repeat at the origin) and separates the double-stranded (ds)DNA. Forms a right-handed helical filament on oriC DNA; dsDNA binds to the exterior of the filament while single-stranded (ss)DNA is stabiized in the filament's interior. The ATP-DnaA-oriC complex binds and stabilizes one strand of the AT-rich DNA unwinding element (DUE), permitting loading of DNA polymerase. After initiation quickly degrades to an ADP-DnaA complex that is not apt for DNA replication. Binds acidic phospholipids.</text>
</comment>
<dbReference type="InterPro" id="IPR020591">
    <property type="entry name" value="Chromosome_initiator_DnaA-like"/>
</dbReference>
<dbReference type="InterPro" id="IPR010921">
    <property type="entry name" value="Trp_repressor/repl_initiator"/>
</dbReference>
<comment type="caution">
    <text evidence="11">The sequence shown here is derived from an EMBL/GenBank/DDBJ whole genome shotgun (WGS) entry which is preliminary data.</text>
</comment>
<dbReference type="PRINTS" id="PR00051">
    <property type="entry name" value="DNAA"/>
</dbReference>
<dbReference type="GO" id="GO:0006270">
    <property type="term" value="P:DNA replication initiation"/>
    <property type="evidence" value="ECO:0007669"/>
    <property type="project" value="InterPro"/>
</dbReference>
<reference evidence="11" key="1">
    <citation type="journal article" date="2021" name="PeerJ">
        <title>Extensive microbial diversity within the chicken gut microbiome revealed by metagenomics and culture.</title>
        <authorList>
            <person name="Gilroy R."/>
            <person name="Ravi A."/>
            <person name="Getino M."/>
            <person name="Pursley I."/>
            <person name="Horton D.L."/>
            <person name="Alikhan N.F."/>
            <person name="Baker D."/>
            <person name="Gharbi K."/>
            <person name="Hall N."/>
            <person name="Watson M."/>
            <person name="Adriaenssens E.M."/>
            <person name="Foster-Nyarko E."/>
            <person name="Jarju S."/>
            <person name="Secka A."/>
            <person name="Antonio M."/>
            <person name="Oren A."/>
            <person name="Chaudhuri R.R."/>
            <person name="La Ragione R."/>
            <person name="Hildebrand F."/>
            <person name="Pallen M.J."/>
        </authorList>
    </citation>
    <scope>NUCLEOTIDE SEQUENCE</scope>
    <source>
        <strain evidence="11">ChiGjej2B2-7701</strain>
    </source>
</reference>
<evidence type="ECO:0000313" key="12">
    <source>
        <dbReference type="Proteomes" id="UP000746751"/>
    </source>
</evidence>
<dbReference type="InterPro" id="IPR013317">
    <property type="entry name" value="DnaA_dom"/>
</dbReference>
<dbReference type="GO" id="GO:0003688">
    <property type="term" value="F:DNA replication origin binding"/>
    <property type="evidence" value="ECO:0007669"/>
    <property type="project" value="InterPro"/>
</dbReference>
<name>A0A921IU81_9ACTN</name>
<keyword evidence="4 7" id="KW-0067">ATP-binding</keyword>
<dbReference type="SUPFAM" id="SSF48295">
    <property type="entry name" value="TrpR-like"/>
    <property type="match status" value="1"/>
</dbReference>
<dbReference type="AlphaFoldDB" id="A0A921IU81"/>
<dbReference type="GO" id="GO:0008289">
    <property type="term" value="F:lipid binding"/>
    <property type="evidence" value="ECO:0007669"/>
    <property type="project" value="UniProtKB-KW"/>
</dbReference>
<dbReference type="Pfam" id="PF08299">
    <property type="entry name" value="Bac_DnaA_C"/>
    <property type="match status" value="1"/>
</dbReference>
<dbReference type="InterPro" id="IPR018312">
    <property type="entry name" value="Chromosome_initiator_DnaA_CS"/>
</dbReference>
<dbReference type="GO" id="GO:0006275">
    <property type="term" value="P:regulation of DNA replication"/>
    <property type="evidence" value="ECO:0007669"/>
    <property type="project" value="InterPro"/>
</dbReference>
<dbReference type="InterPro" id="IPR027417">
    <property type="entry name" value="P-loop_NTPase"/>
</dbReference>
<dbReference type="SUPFAM" id="SSF52540">
    <property type="entry name" value="P-loop containing nucleoside triphosphate hydrolases"/>
    <property type="match status" value="1"/>
</dbReference>
<evidence type="ECO:0000256" key="5">
    <source>
        <dbReference type="ARBA" id="ARBA00023121"/>
    </source>
</evidence>
<gene>
    <name evidence="11" type="ORF">K8U80_11095</name>
</gene>
<dbReference type="EMBL" id="DYVF01000069">
    <property type="protein sequence ID" value="HJG31920.1"/>
    <property type="molecule type" value="Genomic_DNA"/>
</dbReference>
<dbReference type="GO" id="GO:0005886">
    <property type="term" value="C:plasma membrane"/>
    <property type="evidence" value="ECO:0007669"/>
    <property type="project" value="TreeGrafter"/>
</dbReference>
<dbReference type="Proteomes" id="UP000746751">
    <property type="component" value="Unassembled WGS sequence"/>
</dbReference>
<dbReference type="InterPro" id="IPR013159">
    <property type="entry name" value="DnaA_C"/>
</dbReference>
<dbReference type="SMART" id="SM00760">
    <property type="entry name" value="Bac_DnaA_C"/>
    <property type="match status" value="1"/>
</dbReference>
<dbReference type="CDD" id="cd06571">
    <property type="entry name" value="Bac_DnaA_C"/>
    <property type="match status" value="1"/>
</dbReference>
<proteinExistence type="inferred from homology"/>
<comment type="similarity">
    <text evidence="8">Belongs to the DnaA family.</text>
</comment>
<dbReference type="Gene3D" id="3.40.50.300">
    <property type="entry name" value="P-loop containing nucleotide triphosphate hydrolases"/>
    <property type="match status" value="1"/>
</dbReference>
<keyword evidence="2 7" id="KW-0235">DNA replication</keyword>
<keyword evidence="5" id="KW-0446">Lipid-binding</keyword>
<dbReference type="CDD" id="cd00009">
    <property type="entry name" value="AAA"/>
    <property type="match status" value="1"/>
</dbReference>
<evidence type="ECO:0000256" key="6">
    <source>
        <dbReference type="ARBA" id="ARBA00023125"/>
    </source>
</evidence>
<dbReference type="Gene3D" id="1.10.1750.10">
    <property type="match status" value="1"/>
</dbReference>
<dbReference type="PROSITE" id="PS01008">
    <property type="entry name" value="DNAA"/>
    <property type="match status" value="1"/>
</dbReference>
<evidence type="ECO:0000256" key="2">
    <source>
        <dbReference type="ARBA" id="ARBA00022705"/>
    </source>
</evidence>
<evidence type="ECO:0000256" key="4">
    <source>
        <dbReference type="ARBA" id="ARBA00022840"/>
    </source>
</evidence>
<dbReference type="Pfam" id="PF00308">
    <property type="entry name" value="Bac_DnaA"/>
    <property type="match status" value="1"/>
</dbReference>
<keyword evidence="3 7" id="KW-0547">Nucleotide-binding</keyword>
<evidence type="ECO:0000256" key="3">
    <source>
        <dbReference type="ARBA" id="ARBA00022741"/>
    </source>
</evidence>
<accession>A0A921IU81</accession>
<protein>
    <recommendedName>
        <fullName evidence="7">Chromosomal replication initiator protein DnaA</fullName>
    </recommendedName>
</protein>
<dbReference type="PANTHER" id="PTHR30050:SF2">
    <property type="entry name" value="CHROMOSOMAL REPLICATION INITIATOR PROTEIN DNAA"/>
    <property type="match status" value="1"/>
</dbReference>
<feature type="compositionally biased region" description="Pro residues" evidence="9">
    <location>
        <begin position="130"/>
        <end position="140"/>
    </location>
</feature>
<reference evidence="11" key="2">
    <citation type="submission" date="2021-09" db="EMBL/GenBank/DDBJ databases">
        <authorList>
            <person name="Gilroy R."/>
        </authorList>
    </citation>
    <scope>NUCLEOTIDE SEQUENCE</scope>
    <source>
        <strain evidence="11">ChiGjej2B2-7701</strain>
    </source>
</reference>
<organism evidence="11 12">
    <name type="scientific">Collinsella ihumii</name>
    <dbReference type="NCBI Taxonomy" id="1720204"/>
    <lineage>
        <taxon>Bacteria</taxon>
        <taxon>Bacillati</taxon>
        <taxon>Actinomycetota</taxon>
        <taxon>Coriobacteriia</taxon>
        <taxon>Coriobacteriales</taxon>
        <taxon>Coriobacteriaceae</taxon>
        <taxon>Collinsella</taxon>
    </lineage>
</organism>
<feature type="region of interest" description="Disordered" evidence="9">
    <location>
        <begin position="87"/>
        <end position="156"/>
    </location>
</feature>
<feature type="domain" description="Chromosomal replication initiator DnaA C-terminal" evidence="10">
    <location>
        <begin position="480"/>
        <end position="548"/>
    </location>
</feature>
<evidence type="ECO:0000256" key="8">
    <source>
        <dbReference type="RuleBase" id="RU004227"/>
    </source>
</evidence>
<feature type="compositionally biased region" description="Low complexity" evidence="9">
    <location>
        <begin position="87"/>
        <end position="124"/>
    </location>
</feature>
<evidence type="ECO:0000256" key="9">
    <source>
        <dbReference type="SAM" id="MobiDB-lite"/>
    </source>
</evidence>